<dbReference type="InterPro" id="IPR014146">
    <property type="entry name" value="LigD_ligase_dom"/>
</dbReference>
<keyword evidence="11" id="KW-0269">Exonuclease</keyword>
<comment type="cofactor">
    <cofactor evidence="1">
        <name>Mn(2+)</name>
        <dbReference type="ChEBI" id="CHEBI:29035"/>
    </cofactor>
</comment>
<dbReference type="SUPFAM" id="SSF56091">
    <property type="entry name" value="DNA ligase/mRNA capping enzyme, catalytic domain"/>
    <property type="match status" value="1"/>
</dbReference>
<evidence type="ECO:0000256" key="19">
    <source>
        <dbReference type="ARBA" id="ARBA00029943"/>
    </source>
</evidence>
<dbReference type="Pfam" id="PF01068">
    <property type="entry name" value="DNA_ligase_A_M"/>
    <property type="match status" value="1"/>
</dbReference>
<dbReference type="SUPFAM" id="SSF50249">
    <property type="entry name" value="Nucleic acid-binding proteins"/>
    <property type="match status" value="1"/>
</dbReference>
<dbReference type="Gene3D" id="2.40.50.140">
    <property type="entry name" value="Nucleic acid-binding proteins"/>
    <property type="match status" value="1"/>
</dbReference>
<evidence type="ECO:0000313" key="24">
    <source>
        <dbReference type="Proteomes" id="UP001597480"/>
    </source>
</evidence>
<feature type="region of interest" description="Disordered" evidence="21">
    <location>
        <begin position="189"/>
        <end position="211"/>
    </location>
</feature>
<dbReference type="Proteomes" id="UP001597480">
    <property type="component" value="Unassembled WGS sequence"/>
</dbReference>
<evidence type="ECO:0000256" key="2">
    <source>
        <dbReference type="ARBA" id="ARBA00012727"/>
    </source>
</evidence>
<dbReference type="CDD" id="cd04865">
    <property type="entry name" value="LigD_Pol_like_2"/>
    <property type="match status" value="1"/>
</dbReference>
<dbReference type="Gene3D" id="3.90.920.10">
    <property type="entry name" value="DNA primase, PRIM domain"/>
    <property type="match status" value="1"/>
</dbReference>
<evidence type="ECO:0000256" key="20">
    <source>
        <dbReference type="ARBA" id="ARBA00034003"/>
    </source>
</evidence>
<dbReference type="RefSeq" id="WP_379820996.1">
    <property type="nucleotide sequence ID" value="NZ_JBHUMD010000026.1"/>
</dbReference>
<keyword evidence="9" id="KW-0227">DNA damage</keyword>
<dbReference type="NCBIfam" id="TIGR02776">
    <property type="entry name" value="NHEJ_ligase_prk"/>
    <property type="match status" value="1"/>
</dbReference>
<dbReference type="Pfam" id="PF21686">
    <property type="entry name" value="LigD_Prim-Pol"/>
    <property type="match status" value="1"/>
</dbReference>
<keyword evidence="13" id="KW-0239">DNA-directed DNA polymerase</keyword>
<reference evidence="24" key="1">
    <citation type="journal article" date="2019" name="Int. J. Syst. Evol. Microbiol.">
        <title>The Global Catalogue of Microorganisms (GCM) 10K type strain sequencing project: providing services to taxonomists for standard genome sequencing and annotation.</title>
        <authorList>
            <consortium name="The Broad Institute Genomics Platform"/>
            <consortium name="The Broad Institute Genome Sequencing Center for Infectious Disease"/>
            <person name="Wu L."/>
            <person name="Ma J."/>
        </authorList>
    </citation>
    <scope>NUCLEOTIDE SEQUENCE [LARGE SCALE GENOMIC DNA]</scope>
    <source>
        <strain evidence="24">KCTC 42107</strain>
    </source>
</reference>
<dbReference type="InterPro" id="IPR014144">
    <property type="entry name" value="LigD_PE_domain"/>
</dbReference>
<dbReference type="InterPro" id="IPR012310">
    <property type="entry name" value="DNA_ligase_ATP-dep_cent"/>
</dbReference>
<evidence type="ECO:0000313" key="23">
    <source>
        <dbReference type="EMBL" id="MFD2602572.1"/>
    </source>
</evidence>
<keyword evidence="15" id="KW-0233">DNA recombination</keyword>
<dbReference type="PANTHER" id="PTHR42705">
    <property type="entry name" value="BIFUNCTIONAL NON-HOMOLOGOUS END JOINING PROTEIN LIGD"/>
    <property type="match status" value="1"/>
</dbReference>
<evidence type="ECO:0000256" key="13">
    <source>
        <dbReference type="ARBA" id="ARBA00022932"/>
    </source>
</evidence>
<evidence type="ECO:0000256" key="4">
    <source>
        <dbReference type="ARBA" id="ARBA00022679"/>
    </source>
</evidence>
<dbReference type="InterPro" id="IPR012309">
    <property type="entry name" value="DNA_ligase_ATP-dep_C"/>
</dbReference>
<dbReference type="GO" id="GO:0003910">
    <property type="term" value="F:DNA ligase (ATP) activity"/>
    <property type="evidence" value="ECO:0007669"/>
    <property type="project" value="UniProtKB-EC"/>
</dbReference>
<evidence type="ECO:0000256" key="21">
    <source>
        <dbReference type="SAM" id="MobiDB-lite"/>
    </source>
</evidence>
<dbReference type="Pfam" id="PF13298">
    <property type="entry name" value="LigD_N"/>
    <property type="match status" value="1"/>
</dbReference>
<evidence type="ECO:0000256" key="12">
    <source>
        <dbReference type="ARBA" id="ARBA00022840"/>
    </source>
</evidence>
<protein>
    <recommendedName>
        <fullName evidence="2">DNA ligase (ATP)</fullName>
        <ecNumber evidence="2">6.5.1.1</ecNumber>
    </recommendedName>
    <alternativeName>
        <fullName evidence="19">NHEJ DNA polymerase</fullName>
    </alternativeName>
</protein>
<gene>
    <name evidence="23" type="primary">ligD</name>
    <name evidence="23" type="ORF">ACFSR3_10935</name>
</gene>
<evidence type="ECO:0000256" key="9">
    <source>
        <dbReference type="ARBA" id="ARBA00022763"/>
    </source>
</evidence>
<keyword evidence="3 23" id="KW-0436">Ligase</keyword>
<keyword evidence="17" id="KW-0464">Manganese</keyword>
<organism evidence="23 24">
    <name type="scientific">Flavobacterium suzhouense</name>
    <dbReference type="NCBI Taxonomy" id="1529638"/>
    <lineage>
        <taxon>Bacteria</taxon>
        <taxon>Pseudomonadati</taxon>
        <taxon>Bacteroidota</taxon>
        <taxon>Flavobacteriia</taxon>
        <taxon>Flavobacteriales</taxon>
        <taxon>Flavobacteriaceae</taxon>
        <taxon>Flavobacterium</taxon>
    </lineage>
</organism>
<dbReference type="NCBIfam" id="TIGR02778">
    <property type="entry name" value="ligD_pol"/>
    <property type="match status" value="1"/>
</dbReference>
<feature type="compositionally biased region" description="Basic and acidic residues" evidence="21">
    <location>
        <begin position="189"/>
        <end position="199"/>
    </location>
</feature>
<dbReference type="NCBIfam" id="TIGR02777">
    <property type="entry name" value="LigD_PE_dom"/>
    <property type="match status" value="1"/>
</dbReference>
<evidence type="ECO:0000256" key="5">
    <source>
        <dbReference type="ARBA" id="ARBA00022695"/>
    </source>
</evidence>
<evidence type="ECO:0000256" key="18">
    <source>
        <dbReference type="ARBA" id="ARBA00023268"/>
    </source>
</evidence>
<feature type="region of interest" description="Disordered" evidence="21">
    <location>
        <begin position="1"/>
        <end position="20"/>
    </location>
</feature>
<keyword evidence="6" id="KW-0540">Nuclease</keyword>
<dbReference type="CDD" id="cd07971">
    <property type="entry name" value="OBF_DNA_ligase_LigD"/>
    <property type="match status" value="1"/>
</dbReference>
<dbReference type="EMBL" id="JBHUMD010000026">
    <property type="protein sequence ID" value="MFD2602572.1"/>
    <property type="molecule type" value="Genomic_DNA"/>
</dbReference>
<keyword evidence="4" id="KW-0808">Transferase</keyword>
<dbReference type="Gene3D" id="3.30.1490.70">
    <property type="match status" value="1"/>
</dbReference>
<feature type="domain" description="ATP-dependent DNA ligase family profile" evidence="22">
    <location>
        <begin position="340"/>
        <end position="456"/>
    </location>
</feature>
<keyword evidence="24" id="KW-1185">Reference proteome</keyword>
<evidence type="ECO:0000259" key="22">
    <source>
        <dbReference type="PROSITE" id="PS50160"/>
    </source>
</evidence>
<evidence type="ECO:0000256" key="8">
    <source>
        <dbReference type="ARBA" id="ARBA00022741"/>
    </source>
</evidence>
<dbReference type="PANTHER" id="PTHR42705:SF2">
    <property type="entry name" value="BIFUNCTIONAL NON-HOMOLOGOUS END JOINING PROTEIN LIGD"/>
    <property type="match status" value="1"/>
</dbReference>
<dbReference type="Gene3D" id="3.30.470.30">
    <property type="entry name" value="DNA ligase/mRNA capping enzyme"/>
    <property type="match status" value="1"/>
</dbReference>
<dbReference type="InterPro" id="IPR052171">
    <property type="entry name" value="NHEJ_LigD"/>
</dbReference>
<keyword evidence="14" id="KW-0238">DNA-binding</keyword>
<dbReference type="NCBIfam" id="TIGR02779">
    <property type="entry name" value="NHEJ_ligase_lig"/>
    <property type="match status" value="1"/>
</dbReference>
<accession>A0ABW5NXI9</accession>
<keyword evidence="8" id="KW-0547">Nucleotide-binding</keyword>
<keyword evidence="12" id="KW-0067">ATP-binding</keyword>
<name>A0ABW5NXI9_9FLAO</name>
<dbReference type="CDD" id="cd07906">
    <property type="entry name" value="Adenylation_DNA_ligase_LigD_LigC"/>
    <property type="match status" value="1"/>
</dbReference>
<sequence>MMKLSEYNKKRDFKKTAEPKGKVKKSGEVLHFVVQKHEASHLHFDWRLEIDGVLVSWAVPKGPSADPSVKRLAMQVEDHPMDYIDFEGTIPKGQYGGGTVMVWDTGNYMAEGADTVSQSKKLIQKMHDEGNIKIIMQGKKLKGSYHLVRMSGKKEEWLLMKGKDDFANKKNFDQHSVLTGRTLKEIEEDKSSDTWESNKKGAKANSGDKSHILTENNEAELSFTAEDLADAKRRKTFPKEWKPQLATLTDEAFDDSDWIFENKYDGYRALIQINGGKVNLVSRNGLSFNKKYKSLVDSFLVIKDDIMLDGEIVVEDSKGKSHFQWLQDYEESPGRGKLKYYVFDILYFNGYDLTALSLLQRKHILKAILPESTTILYSDHIIGKGRQALNKIAKRGGEGIIAKKLDSSYHVNKRSKDWLKIKVTKEQEMVIGGYTEPKGTRNRFGSLLIGYYDNGKLIYSGKVGTGFNEASLEKLHSSLMNIETTTCHFAEKPKIPNVHWVKPELVAQVKFTEWTAGGSMRHPVFVALRTDKKAKEVLREKPLKNTKNTEQHNDVSKKDFKSDKVDITNPDKIFWPKEGYTKGDVIAYYDVMADYVLKYIKDRPQSLRRNPDGIKNQGFFQKDMSGKTPKWVKTRKLTSSSDGESVAYLICNDKETLLYMANLGCIEINPWSSRIGSINNPDYIIFDLDPNKASLQDLITTAKKVKEILDKLNIKGYLKTSGGKGLHIFIPVKPNYTYRLTREFSRLISETVYKALPDITSLERMPKKRIGKVYLDFLQNGKGKTMACAYSLRPREGATCSAPLQWSELDHDFDIKNYNIKTMPQRIREKGDLWNDFFNDAIDLKAVLDKLKK</sequence>
<proteinExistence type="predicted"/>
<comment type="caution">
    <text evidence="23">The sequence shown here is derived from an EMBL/GenBank/DDBJ whole genome shotgun (WGS) entry which is preliminary data.</text>
</comment>
<evidence type="ECO:0000256" key="3">
    <source>
        <dbReference type="ARBA" id="ARBA00022598"/>
    </source>
</evidence>
<evidence type="ECO:0000256" key="6">
    <source>
        <dbReference type="ARBA" id="ARBA00022722"/>
    </source>
</evidence>
<evidence type="ECO:0000256" key="17">
    <source>
        <dbReference type="ARBA" id="ARBA00023211"/>
    </source>
</evidence>
<evidence type="ECO:0000256" key="7">
    <source>
        <dbReference type="ARBA" id="ARBA00022723"/>
    </source>
</evidence>
<keyword evidence="10" id="KW-0378">Hydrolase</keyword>
<dbReference type="InterPro" id="IPR012340">
    <property type="entry name" value="NA-bd_OB-fold"/>
</dbReference>
<keyword evidence="16" id="KW-0234">DNA repair</keyword>
<evidence type="ECO:0000256" key="1">
    <source>
        <dbReference type="ARBA" id="ARBA00001936"/>
    </source>
</evidence>
<dbReference type="EC" id="6.5.1.1" evidence="2"/>
<comment type="catalytic activity">
    <reaction evidence="20">
        <text>ATP + (deoxyribonucleotide)n-3'-hydroxyl + 5'-phospho-(deoxyribonucleotide)m = (deoxyribonucleotide)n+m + AMP + diphosphate.</text>
        <dbReference type="EC" id="6.5.1.1"/>
    </reaction>
</comment>
<keyword evidence="18" id="KW-0511">Multifunctional enzyme</keyword>
<evidence type="ECO:0000256" key="14">
    <source>
        <dbReference type="ARBA" id="ARBA00023125"/>
    </source>
</evidence>
<evidence type="ECO:0000256" key="10">
    <source>
        <dbReference type="ARBA" id="ARBA00022801"/>
    </source>
</evidence>
<evidence type="ECO:0000256" key="16">
    <source>
        <dbReference type="ARBA" id="ARBA00023204"/>
    </source>
</evidence>
<evidence type="ECO:0000256" key="15">
    <source>
        <dbReference type="ARBA" id="ARBA00023172"/>
    </source>
</evidence>
<dbReference type="Pfam" id="PF04679">
    <property type="entry name" value="DNA_ligase_A_C"/>
    <property type="match status" value="1"/>
</dbReference>
<dbReference type="PROSITE" id="PS50160">
    <property type="entry name" value="DNA_LIGASE_A3"/>
    <property type="match status" value="1"/>
</dbReference>
<keyword evidence="5" id="KW-0548">Nucleotidyltransferase</keyword>
<dbReference type="InterPro" id="IPR014143">
    <property type="entry name" value="NHEJ_ligase_prk"/>
</dbReference>
<keyword evidence="7" id="KW-0479">Metal-binding</keyword>
<dbReference type="InterPro" id="IPR014145">
    <property type="entry name" value="LigD_pol_dom"/>
</dbReference>
<evidence type="ECO:0000256" key="11">
    <source>
        <dbReference type="ARBA" id="ARBA00022839"/>
    </source>
</evidence>